<feature type="chain" id="PRO_5047089871" evidence="2">
    <location>
        <begin position="20"/>
        <end position="229"/>
    </location>
</feature>
<proteinExistence type="predicted"/>
<evidence type="ECO:0000313" key="3">
    <source>
        <dbReference type="EMBL" id="KAK9762691.1"/>
    </source>
</evidence>
<evidence type="ECO:0000313" key="4">
    <source>
        <dbReference type="Proteomes" id="UP001479436"/>
    </source>
</evidence>
<feature type="compositionally biased region" description="Basic and acidic residues" evidence="1">
    <location>
        <begin position="129"/>
        <end position="153"/>
    </location>
</feature>
<evidence type="ECO:0000256" key="1">
    <source>
        <dbReference type="SAM" id="MobiDB-lite"/>
    </source>
</evidence>
<dbReference type="EMBL" id="JASJQH010000864">
    <property type="protein sequence ID" value="KAK9762691.1"/>
    <property type="molecule type" value="Genomic_DNA"/>
</dbReference>
<organism evidence="3 4">
    <name type="scientific">Basidiobolus ranarum</name>
    <dbReference type="NCBI Taxonomy" id="34480"/>
    <lineage>
        <taxon>Eukaryota</taxon>
        <taxon>Fungi</taxon>
        <taxon>Fungi incertae sedis</taxon>
        <taxon>Zoopagomycota</taxon>
        <taxon>Entomophthoromycotina</taxon>
        <taxon>Basidiobolomycetes</taxon>
        <taxon>Basidiobolales</taxon>
        <taxon>Basidiobolaceae</taxon>
        <taxon>Basidiobolus</taxon>
    </lineage>
</organism>
<protein>
    <submittedName>
        <fullName evidence="3">Uncharacterized protein</fullName>
    </submittedName>
</protein>
<feature type="compositionally biased region" description="Polar residues" evidence="1">
    <location>
        <begin position="185"/>
        <end position="202"/>
    </location>
</feature>
<reference evidence="3 4" key="1">
    <citation type="submission" date="2023-04" db="EMBL/GenBank/DDBJ databases">
        <title>Genome of Basidiobolus ranarum AG-B5.</title>
        <authorList>
            <person name="Stajich J.E."/>
            <person name="Carter-House D."/>
            <person name="Gryganskyi A."/>
        </authorList>
    </citation>
    <scope>NUCLEOTIDE SEQUENCE [LARGE SCALE GENOMIC DNA]</scope>
    <source>
        <strain evidence="3 4">AG-B5</strain>
    </source>
</reference>
<accession>A0ABR2WMI5</accession>
<keyword evidence="4" id="KW-1185">Reference proteome</keyword>
<gene>
    <name evidence="3" type="ORF">K7432_011326</name>
</gene>
<dbReference type="Proteomes" id="UP001479436">
    <property type="component" value="Unassembled WGS sequence"/>
</dbReference>
<feature type="region of interest" description="Disordered" evidence="1">
    <location>
        <begin position="112"/>
        <end position="229"/>
    </location>
</feature>
<feature type="compositionally biased region" description="Polar residues" evidence="1">
    <location>
        <begin position="118"/>
        <end position="127"/>
    </location>
</feature>
<sequence>MHFTTSIFAGLTAFGFVSAAVDFPYTYWPSCVATCNEEAGKVCYADYTEDPNSPNFMESLSCLCDSTNPGHTTFINSLNTCMDEGCWLFQRLPFEYSTEGKMCAWYNKNKVTPKPTESKSTASNAEVTTELHKSTKVNIESHKSTEITTESHKPTKASSTPKSIEATPDSHKPTEAATTKDATESYKSTDASTDSQNPSKATTESHKATEASTSKATAKVHGLYYKSHY</sequence>
<feature type="signal peptide" evidence="2">
    <location>
        <begin position="1"/>
        <end position="19"/>
    </location>
</feature>
<evidence type="ECO:0000256" key="2">
    <source>
        <dbReference type="SAM" id="SignalP"/>
    </source>
</evidence>
<comment type="caution">
    <text evidence="3">The sequence shown here is derived from an EMBL/GenBank/DDBJ whole genome shotgun (WGS) entry which is preliminary data.</text>
</comment>
<feature type="compositionally biased region" description="Low complexity" evidence="1">
    <location>
        <begin position="210"/>
        <end position="219"/>
    </location>
</feature>
<name>A0ABR2WMI5_9FUNG</name>
<keyword evidence="2" id="KW-0732">Signal</keyword>